<organism evidence="8 9">
    <name type="scientific">Trichomonas vaginalis (strain ATCC PRA-98 / G3)</name>
    <dbReference type="NCBI Taxonomy" id="412133"/>
    <lineage>
        <taxon>Eukaryota</taxon>
        <taxon>Metamonada</taxon>
        <taxon>Parabasalia</taxon>
        <taxon>Trichomonadida</taxon>
        <taxon>Trichomonadidae</taxon>
        <taxon>Trichomonas</taxon>
    </lineage>
</organism>
<gene>
    <name evidence="8" type="ORF">TVAG_174870</name>
</gene>
<keyword evidence="4 7" id="KW-0812">Transmembrane</keyword>
<comment type="similarity">
    <text evidence="2">Belongs to the auxin efflux carrier (TC 2.A.69.1) family.</text>
</comment>
<dbReference type="eggNOG" id="ENOG502QS5F">
    <property type="taxonomic scope" value="Eukaryota"/>
</dbReference>
<dbReference type="KEGG" id="tva:4764901"/>
<feature type="transmembrane region" description="Helical" evidence="7">
    <location>
        <begin position="256"/>
        <end position="279"/>
    </location>
</feature>
<dbReference type="InterPro" id="IPR038770">
    <property type="entry name" value="Na+/solute_symporter_sf"/>
</dbReference>
<evidence type="ECO:0000256" key="2">
    <source>
        <dbReference type="ARBA" id="ARBA00009177"/>
    </source>
</evidence>
<dbReference type="OrthoDB" id="2133778at2759"/>
<dbReference type="Proteomes" id="UP000001542">
    <property type="component" value="Unassembled WGS sequence"/>
</dbReference>
<dbReference type="RefSeq" id="XP_001319240.1">
    <property type="nucleotide sequence ID" value="XM_001319205.1"/>
</dbReference>
<feature type="transmembrane region" description="Helical" evidence="7">
    <location>
        <begin position="132"/>
        <end position="153"/>
    </location>
</feature>
<feature type="transmembrane region" description="Helical" evidence="7">
    <location>
        <begin position="317"/>
        <end position="336"/>
    </location>
</feature>
<dbReference type="GO" id="GO:0016020">
    <property type="term" value="C:membrane"/>
    <property type="evidence" value="ECO:0007669"/>
    <property type="project" value="UniProtKB-SubCell"/>
</dbReference>
<keyword evidence="5 7" id="KW-1133">Transmembrane helix</keyword>
<reference evidence="8" key="1">
    <citation type="submission" date="2006-10" db="EMBL/GenBank/DDBJ databases">
        <authorList>
            <person name="Amadeo P."/>
            <person name="Zhao Q."/>
            <person name="Wortman J."/>
            <person name="Fraser-Liggett C."/>
            <person name="Carlton J."/>
        </authorList>
    </citation>
    <scope>NUCLEOTIDE SEQUENCE</scope>
    <source>
        <strain evidence="8">G3</strain>
    </source>
</reference>
<keyword evidence="3" id="KW-0813">Transport</keyword>
<comment type="subcellular location">
    <subcellularLocation>
        <location evidence="1">Membrane</location>
        <topology evidence="1">Multi-pass membrane protein</topology>
    </subcellularLocation>
</comment>
<dbReference type="Gene3D" id="1.20.1530.20">
    <property type="match status" value="1"/>
</dbReference>
<dbReference type="Pfam" id="PF03547">
    <property type="entry name" value="Mem_trans"/>
    <property type="match status" value="1"/>
</dbReference>
<feature type="transmembrane region" description="Helical" evidence="7">
    <location>
        <begin position="15"/>
        <end position="33"/>
    </location>
</feature>
<feature type="transmembrane region" description="Helical" evidence="7">
    <location>
        <begin position="225"/>
        <end position="244"/>
    </location>
</feature>
<feature type="transmembrane region" description="Helical" evidence="7">
    <location>
        <begin position="98"/>
        <end position="120"/>
    </location>
</feature>
<dbReference type="PANTHER" id="PTHR31752:SF18">
    <property type="entry name" value="AUXIN EFFLUX CARRIER COMPONENT 1"/>
    <property type="match status" value="1"/>
</dbReference>
<sequence>MVSSTTYINVIEESAAMLLVILLGYFGSIFKMFEGPAFKGFSKFSGTIAFPLLLFDSIAETPFKDISPKPLINSLLSSILIHVLCGGVFFFKFEDTLEVYLATVCASCYINYIIIGLPIFESIWGTSYDVVPGIASFGNCIISVPLFIIGSKIRAIKLEKKKRLEELGDNYNKDDVNQDDLRTKPKDILMAFYAALKNPIVVGNCAGLIWSAIGVKPPIFLNKFTTYYGACIGYLALFGLGRFLHQESFVACKWYHLIICLVIRFIIYPLVSLGLAVAFKLDNRLARQCIILSMLPTANSAFILAESLNCGSNVISTVILWTLIFIVPVIILWEFVMNSLNLFPDNLSDIQVS</sequence>
<evidence type="ECO:0000313" key="9">
    <source>
        <dbReference type="Proteomes" id="UP000001542"/>
    </source>
</evidence>
<keyword evidence="9" id="KW-1185">Reference proteome</keyword>
<keyword evidence="6 7" id="KW-0472">Membrane</keyword>
<accession>A2EK33</accession>
<proteinExistence type="inferred from homology"/>
<evidence type="ECO:0000256" key="5">
    <source>
        <dbReference type="ARBA" id="ARBA00022989"/>
    </source>
</evidence>
<dbReference type="InterPro" id="IPR051107">
    <property type="entry name" value="Auxin_Efflux_Carrier"/>
</dbReference>
<dbReference type="AlphaFoldDB" id="A2EK33"/>
<reference evidence="8" key="2">
    <citation type="journal article" date="2007" name="Science">
        <title>Draft genome sequence of the sexually transmitted pathogen Trichomonas vaginalis.</title>
        <authorList>
            <person name="Carlton J.M."/>
            <person name="Hirt R.P."/>
            <person name="Silva J.C."/>
            <person name="Delcher A.L."/>
            <person name="Schatz M."/>
            <person name="Zhao Q."/>
            <person name="Wortman J.R."/>
            <person name="Bidwell S.L."/>
            <person name="Alsmark U.C.M."/>
            <person name="Besteiro S."/>
            <person name="Sicheritz-Ponten T."/>
            <person name="Noel C.J."/>
            <person name="Dacks J.B."/>
            <person name="Foster P.G."/>
            <person name="Simillion C."/>
            <person name="Van de Peer Y."/>
            <person name="Miranda-Saavedra D."/>
            <person name="Barton G.J."/>
            <person name="Westrop G.D."/>
            <person name="Mueller S."/>
            <person name="Dessi D."/>
            <person name="Fiori P.L."/>
            <person name="Ren Q."/>
            <person name="Paulsen I."/>
            <person name="Zhang H."/>
            <person name="Bastida-Corcuera F.D."/>
            <person name="Simoes-Barbosa A."/>
            <person name="Brown M.T."/>
            <person name="Hayes R.D."/>
            <person name="Mukherjee M."/>
            <person name="Okumura C.Y."/>
            <person name="Schneider R."/>
            <person name="Smith A.J."/>
            <person name="Vanacova S."/>
            <person name="Villalvazo M."/>
            <person name="Haas B.J."/>
            <person name="Pertea M."/>
            <person name="Feldblyum T.V."/>
            <person name="Utterback T.R."/>
            <person name="Shu C.L."/>
            <person name="Osoegawa K."/>
            <person name="de Jong P.J."/>
            <person name="Hrdy I."/>
            <person name="Horvathova L."/>
            <person name="Zubacova Z."/>
            <person name="Dolezal P."/>
            <person name="Malik S.B."/>
            <person name="Logsdon J.M. Jr."/>
            <person name="Henze K."/>
            <person name="Gupta A."/>
            <person name="Wang C.C."/>
            <person name="Dunne R.L."/>
            <person name="Upcroft J.A."/>
            <person name="Upcroft P."/>
            <person name="White O."/>
            <person name="Salzberg S.L."/>
            <person name="Tang P."/>
            <person name="Chiu C.-H."/>
            <person name="Lee Y.-S."/>
            <person name="Embley T.M."/>
            <person name="Coombs G.H."/>
            <person name="Mottram J.C."/>
            <person name="Tachezy J."/>
            <person name="Fraser-Liggett C.M."/>
            <person name="Johnson P.J."/>
        </authorList>
    </citation>
    <scope>NUCLEOTIDE SEQUENCE [LARGE SCALE GENOMIC DNA]</scope>
    <source>
        <strain evidence="8">G3</strain>
    </source>
</reference>
<protein>
    <submittedName>
        <fullName evidence="8">Auxin Efflux Carrier family protein</fullName>
    </submittedName>
</protein>
<evidence type="ECO:0000256" key="6">
    <source>
        <dbReference type="ARBA" id="ARBA00023136"/>
    </source>
</evidence>
<dbReference type="EMBL" id="DS113410">
    <property type="protein sequence ID" value="EAY07017.1"/>
    <property type="molecule type" value="Genomic_DNA"/>
</dbReference>
<feature type="transmembrane region" description="Helical" evidence="7">
    <location>
        <begin position="191"/>
        <end position="213"/>
    </location>
</feature>
<feature type="transmembrane region" description="Helical" evidence="7">
    <location>
        <begin position="71"/>
        <end position="91"/>
    </location>
</feature>
<evidence type="ECO:0000256" key="1">
    <source>
        <dbReference type="ARBA" id="ARBA00004141"/>
    </source>
</evidence>
<name>A2EK33_TRIV3</name>
<dbReference type="InterPro" id="IPR004776">
    <property type="entry name" value="Mem_transp_PIN-like"/>
</dbReference>
<evidence type="ECO:0000256" key="4">
    <source>
        <dbReference type="ARBA" id="ARBA00022692"/>
    </source>
</evidence>
<dbReference type="GO" id="GO:0055085">
    <property type="term" value="P:transmembrane transport"/>
    <property type="evidence" value="ECO:0007669"/>
    <property type="project" value="InterPro"/>
</dbReference>
<dbReference type="InParanoid" id="A2EK33"/>
<feature type="transmembrane region" description="Helical" evidence="7">
    <location>
        <begin position="285"/>
        <end position="305"/>
    </location>
</feature>
<dbReference type="SMR" id="A2EK33"/>
<dbReference type="VEuPathDB" id="TrichDB:TVAG_174870"/>
<evidence type="ECO:0000313" key="8">
    <source>
        <dbReference type="EMBL" id="EAY07017.1"/>
    </source>
</evidence>
<dbReference type="VEuPathDB" id="TrichDB:TVAGG3_0974170"/>
<evidence type="ECO:0000256" key="3">
    <source>
        <dbReference type="ARBA" id="ARBA00022448"/>
    </source>
</evidence>
<dbReference type="PANTHER" id="PTHR31752">
    <property type="entry name" value="AUXIN EFFLUX CARRIER COMPONENT 1B-RELATED"/>
    <property type="match status" value="1"/>
</dbReference>
<evidence type="ECO:0000256" key="7">
    <source>
        <dbReference type="SAM" id="Phobius"/>
    </source>
</evidence>